<feature type="compositionally biased region" description="Polar residues" evidence="1">
    <location>
        <begin position="178"/>
        <end position="188"/>
    </location>
</feature>
<feature type="compositionally biased region" description="Polar residues" evidence="1">
    <location>
        <begin position="244"/>
        <end position="262"/>
    </location>
</feature>
<evidence type="ECO:0000313" key="2">
    <source>
        <dbReference type="EMBL" id="KAF7422233.1"/>
    </source>
</evidence>
<feature type="region of interest" description="Disordered" evidence="1">
    <location>
        <begin position="1"/>
        <end position="29"/>
    </location>
</feature>
<feature type="region of interest" description="Disordered" evidence="1">
    <location>
        <begin position="119"/>
        <end position="160"/>
    </location>
</feature>
<evidence type="ECO:0000256" key="1">
    <source>
        <dbReference type="SAM" id="MobiDB-lite"/>
    </source>
</evidence>
<comment type="caution">
    <text evidence="2">The sequence shown here is derived from an EMBL/GenBank/DDBJ whole genome shotgun (WGS) entry which is preliminary data.</text>
</comment>
<dbReference type="RefSeq" id="XP_036627265.1">
    <property type="nucleotide sequence ID" value="XM_036779882.1"/>
</dbReference>
<protein>
    <submittedName>
        <fullName evidence="2">Uncharacterized protein</fullName>
    </submittedName>
</protein>
<dbReference type="VEuPathDB" id="FungiDB:PC9H_010389"/>
<dbReference type="GeneID" id="59380207"/>
<gene>
    <name evidence="2" type="ORF">PC9H_010389</name>
</gene>
<proteinExistence type="predicted"/>
<accession>A0A8H7DR11</accession>
<feature type="compositionally biased region" description="Low complexity" evidence="1">
    <location>
        <begin position="137"/>
        <end position="150"/>
    </location>
</feature>
<reference evidence="2" key="1">
    <citation type="submission" date="2019-07" db="EMBL/GenBank/DDBJ databases">
        <authorList>
            <person name="Palmer J.M."/>
        </authorList>
    </citation>
    <scope>NUCLEOTIDE SEQUENCE</scope>
    <source>
        <strain evidence="2">PC9</strain>
    </source>
</reference>
<dbReference type="AlphaFoldDB" id="A0A8H7DR11"/>
<keyword evidence="3" id="KW-1185">Reference proteome</keyword>
<name>A0A8H7DR11_PLEOS</name>
<sequence>MAIRRRSKLRSTAGSYDRGTKTTSGYSYTGVTTTDIESIRTEPSITMQARMPAASSEPRMPINASELNSSTTNPDFGGTIYGSWYGGGIGGGARSSPGHQSQASASMNVPISTSPPHNLRPGALVSSRPFTHGTPLTQISESTSSSAWSQPSPPQTHQRVSYVDSGAATGILPAVDTDTLQTPPSSAQHAHAATLPTRGAAAPAPILSAASTPSPPGADINRSPTTSEPPSYAHHEFPGAAKYSSFSSVIQNEAKPPTTSSKGPMGSLNTASNSASSSSKKPDRRSSVVFGPRAAKA</sequence>
<feature type="region of interest" description="Disordered" evidence="1">
    <location>
        <begin position="176"/>
        <end position="297"/>
    </location>
</feature>
<dbReference type="EMBL" id="JACETU010000008">
    <property type="protein sequence ID" value="KAF7422233.1"/>
    <property type="molecule type" value="Genomic_DNA"/>
</dbReference>
<feature type="compositionally biased region" description="Low complexity" evidence="1">
    <location>
        <begin position="200"/>
        <end position="212"/>
    </location>
</feature>
<organism evidence="2 3">
    <name type="scientific">Pleurotus ostreatus</name>
    <name type="common">Oyster mushroom</name>
    <name type="synonym">White-rot fungus</name>
    <dbReference type="NCBI Taxonomy" id="5322"/>
    <lineage>
        <taxon>Eukaryota</taxon>
        <taxon>Fungi</taxon>
        <taxon>Dikarya</taxon>
        <taxon>Basidiomycota</taxon>
        <taxon>Agaricomycotina</taxon>
        <taxon>Agaricomycetes</taxon>
        <taxon>Agaricomycetidae</taxon>
        <taxon>Agaricales</taxon>
        <taxon>Pleurotineae</taxon>
        <taxon>Pleurotaceae</taxon>
        <taxon>Pleurotus</taxon>
    </lineage>
</organism>
<dbReference type="Proteomes" id="UP000623687">
    <property type="component" value="Unassembled WGS sequence"/>
</dbReference>
<feature type="compositionally biased region" description="Low complexity" evidence="1">
    <location>
        <begin position="267"/>
        <end position="279"/>
    </location>
</feature>
<evidence type="ECO:0000313" key="3">
    <source>
        <dbReference type="Proteomes" id="UP000623687"/>
    </source>
</evidence>